<evidence type="ECO:0000256" key="1">
    <source>
        <dbReference type="SAM" id="Phobius"/>
    </source>
</evidence>
<keyword evidence="1" id="KW-0472">Membrane</keyword>
<accession>A0A7W5FAI8</accession>
<gene>
    <name evidence="2" type="ORF">FHS12_004162</name>
</gene>
<feature type="transmembrane region" description="Helical" evidence="1">
    <location>
        <begin position="6"/>
        <end position="30"/>
    </location>
</feature>
<dbReference type="InterPro" id="IPR008407">
    <property type="entry name" value="Brnchd-chn_aa_trnsp_AzlD"/>
</dbReference>
<keyword evidence="1" id="KW-1133">Transmembrane helix</keyword>
<dbReference type="RefSeq" id="WP_183548975.1">
    <property type="nucleotide sequence ID" value="NZ_BMQT01000008.1"/>
</dbReference>
<comment type="caution">
    <text evidence="2">The sequence shown here is derived from an EMBL/GenBank/DDBJ whole genome shotgun (WGS) entry which is preliminary data.</text>
</comment>
<dbReference type="EMBL" id="JACHXG010000009">
    <property type="protein sequence ID" value="MBB3091197.1"/>
    <property type="molecule type" value="Genomic_DNA"/>
</dbReference>
<dbReference type="Pfam" id="PF05437">
    <property type="entry name" value="AzlD"/>
    <property type="match status" value="1"/>
</dbReference>
<feature type="transmembrane region" description="Helical" evidence="1">
    <location>
        <begin position="42"/>
        <end position="60"/>
    </location>
</feature>
<evidence type="ECO:0000313" key="3">
    <source>
        <dbReference type="Proteomes" id="UP000577707"/>
    </source>
</evidence>
<organism evidence="2 3">
    <name type="scientific">Nocardioides albus</name>
    <dbReference type="NCBI Taxonomy" id="1841"/>
    <lineage>
        <taxon>Bacteria</taxon>
        <taxon>Bacillati</taxon>
        <taxon>Actinomycetota</taxon>
        <taxon>Actinomycetes</taxon>
        <taxon>Propionibacteriales</taxon>
        <taxon>Nocardioidaceae</taxon>
        <taxon>Nocardioides</taxon>
    </lineage>
</organism>
<name>A0A7W5FAI8_9ACTN</name>
<sequence>MTLSSGQIWVLIIACAVLTAVIKGVGPVLLGGRVLPGWFDRVVVLMAPALLSALVVTAVLADGCTWSVGAHTVGVAVAGVMLWRRLPLVLCVAVAVVLTALLRMWW</sequence>
<reference evidence="2 3" key="1">
    <citation type="submission" date="2020-08" db="EMBL/GenBank/DDBJ databases">
        <title>Genomic Encyclopedia of Type Strains, Phase III (KMG-III): the genomes of soil and plant-associated and newly described type strains.</title>
        <authorList>
            <person name="Whitman W."/>
        </authorList>
    </citation>
    <scope>NUCLEOTIDE SEQUENCE [LARGE SCALE GENOMIC DNA]</scope>
    <source>
        <strain evidence="2 3">CECT 3302</strain>
    </source>
</reference>
<keyword evidence="3" id="KW-1185">Reference proteome</keyword>
<feature type="transmembrane region" description="Helical" evidence="1">
    <location>
        <begin position="88"/>
        <end position="105"/>
    </location>
</feature>
<dbReference type="AlphaFoldDB" id="A0A7W5FAI8"/>
<dbReference type="Proteomes" id="UP000577707">
    <property type="component" value="Unassembled WGS sequence"/>
</dbReference>
<proteinExistence type="predicted"/>
<keyword evidence="1" id="KW-0812">Transmembrane</keyword>
<evidence type="ECO:0000313" key="2">
    <source>
        <dbReference type="EMBL" id="MBB3091197.1"/>
    </source>
</evidence>
<protein>
    <submittedName>
        <fullName evidence="2">Branched-subunit amino acid transport protein</fullName>
    </submittedName>
</protein>